<reference evidence="3" key="1">
    <citation type="submission" date="2016-06" db="EMBL/GenBank/DDBJ databases">
        <title>Parallel loss of symbiosis genes in relatives of nitrogen-fixing non-legume Parasponia.</title>
        <authorList>
            <person name="Van Velzen R."/>
            <person name="Holmer R."/>
            <person name="Bu F."/>
            <person name="Rutten L."/>
            <person name="Van Zeijl A."/>
            <person name="Liu W."/>
            <person name="Santuari L."/>
            <person name="Cao Q."/>
            <person name="Sharma T."/>
            <person name="Shen D."/>
            <person name="Roswanjaya Y."/>
            <person name="Wardhani T."/>
            <person name="Kalhor M.S."/>
            <person name="Jansen J."/>
            <person name="Van den Hoogen J."/>
            <person name="Gungor B."/>
            <person name="Hartog M."/>
            <person name="Hontelez J."/>
            <person name="Verver J."/>
            <person name="Yang W.-C."/>
            <person name="Schijlen E."/>
            <person name="Repin R."/>
            <person name="Schilthuizen M."/>
            <person name="Schranz E."/>
            <person name="Heidstra R."/>
            <person name="Miyata K."/>
            <person name="Fedorova E."/>
            <person name="Kohlen W."/>
            <person name="Bisseling T."/>
            <person name="Smit S."/>
            <person name="Geurts R."/>
        </authorList>
    </citation>
    <scope>NUCLEOTIDE SEQUENCE [LARGE SCALE GENOMIC DNA]</scope>
    <source>
        <strain evidence="3">cv. RG33-2</strain>
    </source>
</reference>
<evidence type="ECO:0000313" key="2">
    <source>
        <dbReference type="EMBL" id="PON39158.1"/>
    </source>
</evidence>
<dbReference type="EMBL" id="JXTC01000728">
    <property type="protein sequence ID" value="PON39158.1"/>
    <property type="molecule type" value="Genomic_DNA"/>
</dbReference>
<evidence type="ECO:0000313" key="3">
    <source>
        <dbReference type="Proteomes" id="UP000237000"/>
    </source>
</evidence>
<feature type="transmembrane region" description="Helical" evidence="1">
    <location>
        <begin position="122"/>
        <end position="144"/>
    </location>
</feature>
<dbReference type="InParanoid" id="A0A2P5ARH1"/>
<keyword evidence="1" id="KW-1133">Transmembrane helix</keyword>
<organism evidence="2 3">
    <name type="scientific">Trema orientale</name>
    <name type="common">Charcoal tree</name>
    <name type="synonym">Celtis orientalis</name>
    <dbReference type="NCBI Taxonomy" id="63057"/>
    <lineage>
        <taxon>Eukaryota</taxon>
        <taxon>Viridiplantae</taxon>
        <taxon>Streptophyta</taxon>
        <taxon>Embryophyta</taxon>
        <taxon>Tracheophyta</taxon>
        <taxon>Spermatophyta</taxon>
        <taxon>Magnoliopsida</taxon>
        <taxon>eudicotyledons</taxon>
        <taxon>Gunneridae</taxon>
        <taxon>Pentapetalae</taxon>
        <taxon>rosids</taxon>
        <taxon>fabids</taxon>
        <taxon>Rosales</taxon>
        <taxon>Cannabaceae</taxon>
        <taxon>Trema</taxon>
    </lineage>
</organism>
<dbReference type="AlphaFoldDB" id="A0A2P5ARH1"/>
<keyword evidence="1" id="KW-0472">Membrane</keyword>
<name>A0A2P5ARH1_TREOI</name>
<feature type="non-terminal residue" evidence="2">
    <location>
        <position position="1"/>
    </location>
</feature>
<feature type="transmembrane region" description="Helical" evidence="1">
    <location>
        <begin position="99"/>
        <end position="116"/>
    </location>
</feature>
<keyword evidence="3" id="KW-1185">Reference proteome</keyword>
<accession>A0A2P5ARH1</accession>
<dbReference type="Proteomes" id="UP000237000">
    <property type="component" value="Unassembled WGS sequence"/>
</dbReference>
<comment type="caution">
    <text evidence="2">The sequence shown here is derived from an EMBL/GenBank/DDBJ whole genome shotgun (WGS) entry which is preliminary data.</text>
</comment>
<protein>
    <submittedName>
        <fullName evidence="2">Uncharacterized protein</fullName>
    </submittedName>
</protein>
<sequence>TRYLVLVEASVKKSVVSSKELLAPTVAFPARELVVPDVELRFFFSQINTELSDGTHKCVKYSLSIPLMPSLPKLRPRCQPQGPPPTSQLEESEGDEDEIDLGSYIIIILFIYFYVLDTIIRYLFYVLDTHTIFLLCLNLILILLI</sequence>
<dbReference type="OrthoDB" id="10483586at2759"/>
<gene>
    <name evidence="2" type="ORF">TorRG33x02_343400</name>
</gene>
<keyword evidence="1" id="KW-0812">Transmembrane</keyword>
<proteinExistence type="predicted"/>
<evidence type="ECO:0000256" key="1">
    <source>
        <dbReference type="SAM" id="Phobius"/>
    </source>
</evidence>